<evidence type="ECO:0000256" key="3">
    <source>
        <dbReference type="ARBA" id="ARBA00022741"/>
    </source>
</evidence>
<dbReference type="InterPro" id="IPR003439">
    <property type="entry name" value="ABC_transporter-like_ATP-bd"/>
</dbReference>
<evidence type="ECO:0000256" key="2">
    <source>
        <dbReference type="ARBA" id="ARBA00022448"/>
    </source>
</evidence>
<gene>
    <name evidence="6" type="ORF">A2982_02815</name>
</gene>
<comment type="similarity">
    <text evidence="1">Belongs to the ABC transporter superfamily.</text>
</comment>
<dbReference type="GO" id="GO:0005524">
    <property type="term" value="F:ATP binding"/>
    <property type="evidence" value="ECO:0007669"/>
    <property type="project" value="UniProtKB-KW"/>
</dbReference>
<dbReference type="InterPro" id="IPR027417">
    <property type="entry name" value="P-loop_NTPase"/>
</dbReference>
<feature type="domain" description="ABC transporter" evidence="5">
    <location>
        <begin position="2"/>
        <end position="230"/>
    </location>
</feature>
<evidence type="ECO:0000256" key="1">
    <source>
        <dbReference type="ARBA" id="ARBA00005417"/>
    </source>
</evidence>
<dbReference type="InterPro" id="IPR003593">
    <property type="entry name" value="AAA+_ATPase"/>
</dbReference>
<dbReference type="Proteomes" id="UP000178771">
    <property type="component" value="Unassembled WGS sequence"/>
</dbReference>
<protein>
    <recommendedName>
        <fullName evidence="5">ABC transporter domain-containing protein</fullName>
    </recommendedName>
</protein>
<dbReference type="GO" id="GO:0016887">
    <property type="term" value="F:ATP hydrolysis activity"/>
    <property type="evidence" value="ECO:0007669"/>
    <property type="project" value="InterPro"/>
</dbReference>
<dbReference type="SUPFAM" id="SSF52540">
    <property type="entry name" value="P-loop containing nucleoside triphosphate hydrolases"/>
    <property type="match status" value="1"/>
</dbReference>
<evidence type="ECO:0000256" key="4">
    <source>
        <dbReference type="ARBA" id="ARBA00022840"/>
    </source>
</evidence>
<dbReference type="Pfam" id="PF00005">
    <property type="entry name" value="ABC_tran"/>
    <property type="match status" value="1"/>
</dbReference>
<organism evidence="6 7">
    <name type="scientific">candidate division WWE3 bacterium RIFCSPLOWO2_01_FULL_39_13</name>
    <dbReference type="NCBI Taxonomy" id="1802624"/>
    <lineage>
        <taxon>Bacteria</taxon>
        <taxon>Katanobacteria</taxon>
    </lineage>
</organism>
<sequence>MVKVNTISKYFGKEKAVDGLSFELKKGEITGLLGPNGAGKSTTMRMITSYLFPSKGTISINGLDTQKHTLETQRLIGYIPENNPLYTEMLVYDYLEMSARFFDSALADIKRIKETAKSVGLSDKLMTSIHELSKGYRQRVALAAALIHNPSVLIMDEPTEGLDPNQRQDIHRLIKSLSKDKAILISSHVLQEVKAMCTSVIVINKGRLAASGSLDSLSGYKTIKMQLEGSRIKDELSKLIKKDEKLKISDDKAKIKEVRISTKKEIHPEISALASKNKWIIWEMQAEDSLEEIFKELK</sequence>
<name>A0A1F4V2T8_UNCKA</name>
<evidence type="ECO:0000313" key="7">
    <source>
        <dbReference type="Proteomes" id="UP000178771"/>
    </source>
</evidence>
<accession>A0A1F4V2T8</accession>
<dbReference type="AlphaFoldDB" id="A0A1F4V2T8"/>
<reference evidence="6 7" key="1">
    <citation type="journal article" date="2016" name="Nat. Commun.">
        <title>Thousands of microbial genomes shed light on interconnected biogeochemical processes in an aquifer system.</title>
        <authorList>
            <person name="Anantharaman K."/>
            <person name="Brown C.T."/>
            <person name="Hug L.A."/>
            <person name="Sharon I."/>
            <person name="Castelle C.J."/>
            <person name="Probst A.J."/>
            <person name="Thomas B.C."/>
            <person name="Singh A."/>
            <person name="Wilkins M.J."/>
            <person name="Karaoz U."/>
            <person name="Brodie E.L."/>
            <person name="Williams K.H."/>
            <person name="Hubbard S.S."/>
            <person name="Banfield J.F."/>
        </authorList>
    </citation>
    <scope>NUCLEOTIDE SEQUENCE [LARGE SCALE GENOMIC DNA]</scope>
</reference>
<dbReference type="SMART" id="SM00382">
    <property type="entry name" value="AAA"/>
    <property type="match status" value="1"/>
</dbReference>
<evidence type="ECO:0000313" key="6">
    <source>
        <dbReference type="EMBL" id="OGC51472.1"/>
    </source>
</evidence>
<keyword evidence="4" id="KW-0067">ATP-binding</keyword>
<dbReference type="STRING" id="1802624.A2982_02815"/>
<proteinExistence type="inferred from homology"/>
<dbReference type="EMBL" id="MEVH01000022">
    <property type="protein sequence ID" value="OGC51472.1"/>
    <property type="molecule type" value="Genomic_DNA"/>
</dbReference>
<comment type="caution">
    <text evidence="6">The sequence shown here is derived from an EMBL/GenBank/DDBJ whole genome shotgun (WGS) entry which is preliminary data.</text>
</comment>
<keyword evidence="2" id="KW-0813">Transport</keyword>
<dbReference type="PANTHER" id="PTHR43335:SF4">
    <property type="entry name" value="ABC TRANSPORTER, ATP-BINDING PROTEIN"/>
    <property type="match status" value="1"/>
</dbReference>
<dbReference type="Gene3D" id="3.40.50.300">
    <property type="entry name" value="P-loop containing nucleotide triphosphate hydrolases"/>
    <property type="match status" value="1"/>
</dbReference>
<keyword evidence="3" id="KW-0547">Nucleotide-binding</keyword>
<evidence type="ECO:0000259" key="5">
    <source>
        <dbReference type="PROSITE" id="PS50893"/>
    </source>
</evidence>
<dbReference type="PANTHER" id="PTHR43335">
    <property type="entry name" value="ABC TRANSPORTER, ATP-BINDING PROTEIN"/>
    <property type="match status" value="1"/>
</dbReference>
<dbReference type="CDD" id="cd03230">
    <property type="entry name" value="ABC_DR_subfamily_A"/>
    <property type="match status" value="1"/>
</dbReference>
<dbReference type="PROSITE" id="PS50893">
    <property type="entry name" value="ABC_TRANSPORTER_2"/>
    <property type="match status" value="1"/>
</dbReference>